<feature type="region of interest" description="Disordered" evidence="1">
    <location>
        <begin position="61"/>
        <end position="132"/>
    </location>
</feature>
<evidence type="ECO:0000313" key="3">
    <source>
        <dbReference type="Proteomes" id="UP001363622"/>
    </source>
</evidence>
<protein>
    <submittedName>
        <fullName evidence="2">Uncharacterized protein</fullName>
    </submittedName>
</protein>
<name>A0ABR1KWJ6_9PEZI</name>
<dbReference type="Proteomes" id="UP001363622">
    <property type="component" value="Unassembled WGS sequence"/>
</dbReference>
<organism evidence="2 3">
    <name type="scientific">Phyllosticta citriasiana</name>
    <dbReference type="NCBI Taxonomy" id="595635"/>
    <lineage>
        <taxon>Eukaryota</taxon>
        <taxon>Fungi</taxon>
        <taxon>Dikarya</taxon>
        <taxon>Ascomycota</taxon>
        <taxon>Pezizomycotina</taxon>
        <taxon>Dothideomycetes</taxon>
        <taxon>Dothideomycetes incertae sedis</taxon>
        <taxon>Botryosphaeriales</taxon>
        <taxon>Phyllostictaceae</taxon>
        <taxon>Phyllosticta</taxon>
    </lineage>
</organism>
<dbReference type="InterPro" id="IPR024368">
    <property type="entry name" value="Ecl1/2/3"/>
</dbReference>
<comment type="caution">
    <text evidence="2">The sequence shown here is derived from an EMBL/GenBank/DDBJ whole genome shotgun (WGS) entry which is preliminary data.</text>
</comment>
<feature type="compositionally biased region" description="Low complexity" evidence="1">
    <location>
        <begin position="75"/>
        <end position="85"/>
    </location>
</feature>
<feature type="compositionally biased region" description="Polar residues" evidence="1">
    <location>
        <begin position="63"/>
        <end position="74"/>
    </location>
</feature>
<gene>
    <name evidence="2" type="ORF">IWZ03DRAFT_113306</name>
</gene>
<dbReference type="Pfam" id="PF12855">
    <property type="entry name" value="Ecl1"/>
    <property type="match status" value="1"/>
</dbReference>
<dbReference type="EMBL" id="JBBPHU010000002">
    <property type="protein sequence ID" value="KAK7522239.1"/>
    <property type="molecule type" value="Genomic_DNA"/>
</dbReference>
<feature type="compositionally biased region" description="Low complexity" evidence="1">
    <location>
        <begin position="120"/>
        <end position="131"/>
    </location>
</feature>
<feature type="compositionally biased region" description="Low complexity" evidence="1">
    <location>
        <begin position="92"/>
        <end position="112"/>
    </location>
</feature>
<sequence>MAAEWSHDFCLTCDRQIETGAYCSQACRLADLDKATDFTTNTSAPSSYASSTGGTPTGFYLSSPLNLKTTTGRNSTPASPSSASPRQQSYFSHASSHSTSSSSSSSSSSTSTLGEPNRVLTPSSSQSSLTSMAYPATQGLSAQAANELRSYAHAFDQVRDIRRRKQSA</sequence>
<keyword evidence="3" id="KW-1185">Reference proteome</keyword>
<accession>A0ABR1KWJ6</accession>
<proteinExistence type="predicted"/>
<reference evidence="2 3" key="1">
    <citation type="submission" date="2024-04" db="EMBL/GenBank/DDBJ databases">
        <title>Phyllosticta paracitricarpa is synonymous to the EU quarantine fungus P. citricarpa based on phylogenomic analyses.</title>
        <authorList>
            <consortium name="Lawrence Berkeley National Laboratory"/>
            <person name="Van Ingen-Buijs V.A."/>
            <person name="Van Westerhoven A.C."/>
            <person name="Haridas S."/>
            <person name="Skiadas P."/>
            <person name="Martin F."/>
            <person name="Groenewald J.Z."/>
            <person name="Crous P.W."/>
            <person name="Seidl M.F."/>
        </authorList>
    </citation>
    <scope>NUCLEOTIDE SEQUENCE [LARGE SCALE GENOMIC DNA]</scope>
    <source>
        <strain evidence="2 3">CBS 123371</strain>
    </source>
</reference>
<evidence type="ECO:0000256" key="1">
    <source>
        <dbReference type="SAM" id="MobiDB-lite"/>
    </source>
</evidence>
<evidence type="ECO:0000313" key="2">
    <source>
        <dbReference type="EMBL" id="KAK7522239.1"/>
    </source>
</evidence>